<dbReference type="AlphaFoldDB" id="A0A8T0CUI8"/>
<evidence type="ECO:0000313" key="5">
    <source>
        <dbReference type="EMBL" id="KAF7849645.1"/>
    </source>
</evidence>
<dbReference type="EMBL" id="MU089727">
    <property type="protein sequence ID" value="KAF7849645.1"/>
    <property type="molecule type" value="Genomic_DNA"/>
</dbReference>
<sequence>MDDACTLFRNKKGFKSQWRNDVGIGNGKRWKSLDEWQRQPAVRSTQPGRVHRDQDKNNRRHSRRCYICGKVGHFARVCWFGQKKENATTFTKKRNEAIAAIGIVEINDGTALVSKKTKPRENSMKHVTTSTSSHEKELQEMLKEKDKMLRQKDKELKVKEREQEKLRYELKTLQKLKKYCPEKKIPRGKDKWKSVEKKLHEKKEKETDVQVEMALMRSELRKAQSEVKVIKLGNYLAGLEPASEEEEYQML</sequence>
<keyword evidence="2" id="KW-0175">Coiled coil</keyword>
<name>A0A8T0CUI8_CORYI</name>
<feature type="region of interest" description="Disordered" evidence="3">
    <location>
        <begin position="33"/>
        <end position="59"/>
    </location>
</feature>
<evidence type="ECO:0000256" key="2">
    <source>
        <dbReference type="SAM" id="Coils"/>
    </source>
</evidence>
<keyword evidence="1" id="KW-0479">Metal-binding</keyword>
<dbReference type="InterPro" id="IPR001878">
    <property type="entry name" value="Znf_CCHC"/>
</dbReference>
<keyword evidence="1" id="KW-0862">Zinc</keyword>
<dbReference type="GO" id="GO:0003676">
    <property type="term" value="F:nucleic acid binding"/>
    <property type="evidence" value="ECO:0007669"/>
    <property type="project" value="InterPro"/>
</dbReference>
<reference evidence="5" key="1">
    <citation type="submission" date="2020-05" db="EMBL/GenBank/DDBJ databases">
        <title>WGS assembly of Corymbia citriodora subspecies variegata.</title>
        <authorList>
            <person name="Barry K."/>
            <person name="Hundley H."/>
            <person name="Shu S."/>
            <person name="Jenkins J."/>
            <person name="Grimwood J."/>
            <person name="Baten A."/>
        </authorList>
    </citation>
    <scope>NUCLEOTIDE SEQUENCE</scope>
    <source>
        <strain evidence="5">CV2-018</strain>
    </source>
</reference>
<dbReference type="SMART" id="SM00343">
    <property type="entry name" value="ZnF_C2HC"/>
    <property type="match status" value="1"/>
</dbReference>
<dbReference type="InterPro" id="IPR036875">
    <property type="entry name" value="Znf_CCHC_sf"/>
</dbReference>
<evidence type="ECO:0000256" key="3">
    <source>
        <dbReference type="SAM" id="MobiDB-lite"/>
    </source>
</evidence>
<feature type="domain" description="CCHC-type" evidence="4">
    <location>
        <begin position="63"/>
        <end position="78"/>
    </location>
</feature>
<dbReference type="PROSITE" id="PS50158">
    <property type="entry name" value="ZF_CCHC"/>
    <property type="match status" value="1"/>
</dbReference>
<organism evidence="5 6">
    <name type="scientific">Corymbia citriodora subsp. variegata</name>
    <dbReference type="NCBI Taxonomy" id="360336"/>
    <lineage>
        <taxon>Eukaryota</taxon>
        <taxon>Viridiplantae</taxon>
        <taxon>Streptophyta</taxon>
        <taxon>Embryophyta</taxon>
        <taxon>Tracheophyta</taxon>
        <taxon>Spermatophyta</taxon>
        <taxon>Magnoliopsida</taxon>
        <taxon>eudicotyledons</taxon>
        <taxon>Gunneridae</taxon>
        <taxon>Pentapetalae</taxon>
        <taxon>rosids</taxon>
        <taxon>malvids</taxon>
        <taxon>Myrtales</taxon>
        <taxon>Myrtaceae</taxon>
        <taxon>Myrtoideae</taxon>
        <taxon>Eucalypteae</taxon>
        <taxon>Corymbia</taxon>
    </lineage>
</organism>
<evidence type="ECO:0000259" key="4">
    <source>
        <dbReference type="PROSITE" id="PS50158"/>
    </source>
</evidence>
<keyword evidence="6" id="KW-1185">Reference proteome</keyword>
<dbReference type="Pfam" id="PF00098">
    <property type="entry name" value="zf-CCHC"/>
    <property type="match status" value="1"/>
</dbReference>
<gene>
    <name evidence="5" type="ORF">BT93_L0432</name>
</gene>
<protein>
    <recommendedName>
        <fullName evidence="4">CCHC-type domain-containing protein</fullName>
    </recommendedName>
</protein>
<dbReference type="Proteomes" id="UP000806378">
    <property type="component" value="Unassembled WGS sequence"/>
</dbReference>
<comment type="caution">
    <text evidence="5">The sequence shown here is derived from an EMBL/GenBank/DDBJ whole genome shotgun (WGS) entry which is preliminary data.</text>
</comment>
<keyword evidence="1" id="KW-0863">Zinc-finger</keyword>
<feature type="coiled-coil region" evidence="2">
    <location>
        <begin position="131"/>
        <end position="176"/>
    </location>
</feature>
<dbReference type="Gene3D" id="4.10.60.10">
    <property type="entry name" value="Zinc finger, CCHC-type"/>
    <property type="match status" value="1"/>
</dbReference>
<dbReference type="Gramene" id="rna-gnl|WGS:JABURB|Cocit.L0432.1">
    <property type="protein sequence ID" value="cds-KAF7849645.1"/>
    <property type="gene ID" value="gene-BT93_L0432"/>
</dbReference>
<accession>A0A8T0CUI8</accession>
<dbReference type="GO" id="GO:0008270">
    <property type="term" value="F:zinc ion binding"/>
    <property type="evidence" value="ECO:0007669"/>
    <property type="project" value="UniProtKB-KW"/>
</dbReference>
<evidence type="ECO:0000313" key="6">
    <source>
        <dbReference type="Proteomes" id="UP000806378"/>
    </source>
</evidence>
<dbReference type="OrthoDB" id="1835769at2759"/>
<dbReference type="SUPFAM" id="SSF57756">
    <property type="entry name" value="Retrovirus zinc finger-like domains"/>
    <property type="match status" value="1"/>
</dbReference>
<proteinExistence type="predicted"/>
<evidence type="ECO:0000256" key="1">
    <source>
        <dbReference type="PROSITE-ProRule" id="PRU00047"/>
    </source>
</evidence>